<dbReference type="GO" id="GO:0043235">
    <property type="term" value="C:receptor complex"/>
    <property type="evidence" value="ECO:0007669"/>
    <property type="project" value="TreeGrafter"/>
</dbReference>
<accession>A0A9N9TYB5</accession>
<feature type="domain" description="Tyrosine-protein kinase catalytic" evidence="7">
    <location>
        <begin position="737"/>
        <end position="1017"/>
    </location>
</feature>
<dbReference type="Gene3D" id="1.10.510.10">
    <property type="entry name" value="Transferase(Phosphotransferase) domain 1"/>
    <property type="match status" value="1"/>
</dbReference>
<dbReference type="PROSITE" id="PS00109">
    <property type="entry name" value="PROTEIN_KINASE_TYR"/>
    <property type="match status" value="1"/>
</dbReference>
<dbReference type="GO" id="GO:0004714">
    <property type="term" value="F:transmembrane receptor protein tyrosine kinase activity"/>
    <property type="evidence" value="ECO:0007669"/>
    <property type="project" value="UniProtKB-EC"/>
</dbReference>
<name>A0A9N9TYB5_PHYSR</name>
<feature type="chain" id="PRO_5040474641" description="Tyrosine-protein kinase catalytic domain-containing protein" evidence="6">
    <location>
        <begin position="17"/>
        <end position="1126"/>
    </location>
</feature>
<organism evidence="8 9">
    <name type="scientific">Phyllotreta striolata</name>
    <name type="common">Striped flea beetle</name>
    <name type="synonym">Crioceris striolata</name>
    <dbReference type="NCBI Taxonomy" id="444603"/>
    <lineage>
        <taxon>Eukaryota</taxon>
        <taxon>Metazoa</taxon>
        <taxon>Ecdysozoa</taxon>
        <taxon>Arthropoda</taxon>
        <taxon>Hexapoda</taxon>
        <taxon>Insecta</taxon>
        <taxon>Pterygota</taxon>
        <taxon>Neoptera</taxon>
        <taxon>Endopterygota</taxon>
        <taxon>Coleoptera</taxon>
        <taxon>Polyphaga</taxon>
        <taxon>Cucujiformia</taxon>
        <taxon>Chrysomeloidea</taxon>
        <taxon>Chrysomelidae</taxon>
        <taxon>Galerucinae</taxon>
        <taxon>Alticini</taxon>
        <taxon>Phyllotreta</taxon>
    </lineage>
</organism>
<dbReference type="Gene3D" id="3.30.200.20">
    <property type="entry name" value="Phosphorylase Kinase, domain 1"/>
    <property type="match status" value="1"/>
</dbReference>
<dbReference type="GO" id="GO:0005524">
    <property type="term" value="F:ATP binding"/>
    <property type="evidence" value="ECO:0007669"/>
    <property type="project" value="UniProtKB-UniRule"/>
</dbReference>
<dbReference type="InterPro" id="IPR055162">
    <property type="entry name" value="RET_CRD"/>
</dbReference>
<feature type="region of interest" description="Disordered" evidence="4">
    <location>
        <begin position="1103"/>
        <end position="1126"/>
    </location>
</feature>
<dbReference type="PRINTS" id="PR00109">
    <property type="entry name" value="TYRKINASE"/>
</dbReference>
<dbReference type="AlphaFoldDB" id="A0A9N9TYB5"/>
<evidence type="ECO:0000313" key="9">
    <source>
        <dbReference type="Proteomes" id="UP001153712"/>
    </source>
</evidence>
<dbReference type="GO" id="GO:0005886">
    <property type="term" value="C:plasma membrane"/>
    <property type="evidence" value="ECO:0007669"/>
    <property type="project" value="TreeGrafter"/>
</dbReference>
<dbReference type="InterPro" id="IPR001245">
    <property type="entry name" value="Ser-Thr/Tyr_kinase_cat_dom"/>
</dbReference>
<gene>
    <name evidence="8" type="ORF">PHYEVI_LOCUS9963</name>
</gene>
<feature type="signal peptide" evidence="6">
    <location>
        <begin position="1"/>
        <end position="16"/>
    </location>
</feature>
<dbReference type="EMBL" id="OU900100">
    <property type="protein sequence ID" value="CAG9863679.1"/>
    <property type="molecule type" value="Genomic_DNA"/>
</dbReference>
<evidence type="ECO:0000256" key="2">
    <source>
        <dbReference type="ARBA" id="ARBA00051243"/>
    </source>
</evidence>
<feature type="transmembrane region" description="Helical" evidence="5">
    <location>
        <begin position="647"/>
        <end position="670"/>
    </location>
</feature>
<feature type="region of interest" description="Disordered" evidence="4">
    <location>
        <begin position="675"/>
        <end position="695"/>
    </location>
</feature>
<dbReference type="FunFam" id="1.10.510.10:FF:000462">
    <property type="entry name" value="Receptor tyrosine kinase"/>
    <property type="match status" value="1"/>
</dbReference>
<dbReference type="PANTHER" id="PTHR24416">
    <property type="entry name" value="TYROSINE-PROTEIN KINASE RECEPTOR"/>
    <property type="match status" value="1"/>
</dbReference>
<evidence type="ECO:0000259" key="7">
    <source>
        <dbReference type="SMART" id="SM00219"/>
    </source>
</evidence>
<keyword evidence="3" id="KW-0067">ATP-binding</keyword>
<keyword evidence="3" id="KW-0547">Nucleotide-binding</keyword>
<evidence type="ECO:0000256" key="5">
    <source>
        <dbReference type="SAM" id="Phobius"/>
    </source>
</evidence>
<dbReference type="InterPro" id="IPR020635">
    <property type="entry name" value="Tyr_kinase_cat_dom"/>
</dbReference>
<dbReference type="SUPFAM" id="SSF56112">
    <property type="entry name" value="Protein kinase-like (PK-like)"/>
    <property type="match status" value="1"/>
</dbReference>
<dbReference type="FunFam" id="3.30.200.20:FF:000690">
    <property type="entry name" value="Receptor tyrosine kinase"/>
    <property type="match status" value="1"/>
</dbReference>
<protein>
    <recommendedName>
        <fullName evidence="7">Tyrosine-protein kinase catalytic domain-containing protein</fullName>
    </recommendedName>
</protein>
<dbReference type="SMART" id="SM00219">
    <property type="entry name" value="TyrKc"/>
    <property type="match status" value="1"/>
</dbReference>
<dbReference type="InterPro" id="IPR008266">
    <property type="entry name" value="Tyr_kinase_AS"/>
</dbReference>
<keyword evidence="9" id="KW-1185">Reference proteome</keyword>
<reference evidence="8" key="1">
    <citation type="submission" date="2022-01" db="EMBL/GenBank/DDBJ databases">
        <authorList>
            <person name="King R."/>
        </authorList>
    </citation>
    <scope>NUCLEOTIDE SEQUENCE</scope>
</reference>
<feature type="binding site" evidence="3">
    <location>
        <position position="771"/>
    </location>
    <ligand>
        <name>ATP</name>
        <dbReference type="ChEBI" id="CHEBI:30616"/>
    </ligand>
</feature>
<comment type="subcellular location">
    <subcellularLocation>
        <location evidence="1">Membrane</location>
        <topology evidence="1">Single-pass membrane protein</topology>
    </subcellularLocation>
</comment>
<dbReference type="PANTHER" id="PTHR24416:SF617">
    <property type="entry name" value="RET ONCOGENE, ISOFORM A"/>
    <property type="match status" value="1"/>
</dbReference>
<dbReference type="InterPro" id="IPR011009">
    <property type="entry name" value="Kinase-like_dom_sf"/>
</dbReference>
<comment type="catalytic activity">
    <reaction evidence="2">
        <text>L-tyrosyl-[protein] + ATP = O-phospho-L-tyrosyl-[protein] + ADP + H(+)</text>
        <dbReference type="Rhea" id="RHEA:10596"/>
        <dbReference type="Rhea" id="RHEA-COMP:10136"/>
        <dbReference type="Rhea" id="RHEA-COMP:20101"/>
        <dbReference type="ChEBI" id="CHEBI:15378"/>
        <dbReference type="ChEBI" id="CHEBI:30616"/>
        <dbReference type="ChEBI" id="CHEBI:46858"/>
        <dbReference type="ChEBI" id="CHEBI:61978"/>
        <dbReference type="ChEBI" id="CHEBI:456216"/>
        <dbReference type="EC" id="2.7.10.1"/>
    </reaction>
</comment>
<dbReference type="Pfam" id="PF07714">
    <property type="entry name" value="PK_Tyr_Ser-Thr"/>
    <property type="match status" value="1"/>
</dbReference>
<dbReference type="Pfam" id="PF22540">
    <property type="entry name" value="RET_CRD"/>
    <property type="match status" value="1"/>
</dbReference>
<evidence type="ECO:0000313" key="8">
    <source>
        <dbReference type="EMBL" id="CAG9863679.1"/>
    </source>
</evidence>
<evidence type="ECO:0000256" key="1">
    <source>
        <dbReference type="ARBA" id="ARBA00004167"/>
    </source>
</evidence>
<keyword evidence="5" id="KW-1133">Transmembrane helix</keyword>
<feature type="compositionally biased region" description="Polar residues" evidence="4">
    <location>
        <begin position="686"/>
        <end position="695"/>
    </location>
</feature>
<dbReference type="PROSITE" id="PS00107">
    <property type="entry name" value="PROTEIN_KINASE_ATP"/>
    <property type="match status" value="1"/>
</dbReference>
<dbReference type="GO" id="GO:0007169">
    <property type="term" value="P:cell surface receptor protein tyrosine kinase signaling pathway"/>
    <property type="evidence" value="ECO:0007669"/>
    <property type="project" value="TreeGrafter"/>
</dbReference>
<dbReference type="OrthoDB" id="3256376at2759"/>
<evidence type="ECO:0000256" key="6">
    <source>
        <dbReference type="SAM" id="SignalP"/>
    </source>
</evidence>
<keyword evidence="6" id="KW-0732">Signal</keyword>
<dbReference type="InterPro" id="IPR050122">
    <property type="entry name" value="RTK"/>
</dbReference>
<sequence length="1126" mass="126728">MKVLLAVFLHVQVALCVYFSMTDVKLTVPRAIKKYMLHPYDRPIINLTAINRENQPSNLKYSLNGTGEYLQVNSNTGGVFLTPKFLSQIEKIGTIVLSAHVQETGDPAGDGAVIRVTTSPAEGLDCGELVEDVCFWTEARYVVKRRDVATPVGALSSPRLLDVCPYRVSYTVKTGSSVEVFPPSGARSFWAVGASLKMKKSSESEAVGEVFCNVEAANGEQGKSRRVGRTIKILVMDEDGHLPVPQFSEITIEMQQRRFKKGERIHHPHLIFTDDDSAKANHYKATVDDGNDRSFLKPICSEREFSRNNKTQTAIHCKLEFKQDMVFNSTAYSFVLSLNDTTFKGDAPSTVDLPIHLVFKDKAESLMMLKLYPSTPKIFRTAAPLARVAQPNSRGKNYRNFKLLETSKFKGIFRITDTQGIIFVHDNLKLKNITTQFLGLTISWLRDNKEEFDEIQVRIVKEPNETCSSAKRFADWAVCSEFETIDECLGRDSCGIGTGGSASVESRRGPERCMWRGDAITSNSTHLYSTCTPDVNTCPDGECDSLESLSFTLCPQDCTESVSWPLKLARGGKGVDEASGTVICSSLGCTRINSRRSQIKKRKDDKAKQHHDRLLHTLSKAVNESFVQKENITMGALVKTHCDFLCVIGIGSASLFIISTIVFVTVYWSLRKSKKSARSNPEKSNQELTAPLSLPSNRNNFGDSLSFNFQLNDTTFINNFVKKHTPDPKWEFPRSQLVIEQTLGEGEFGKVLRAKAHNVAGKPGLTTVAVKTLKDDARESELNDLLSEYQLLKEVSHPNVIRLLGVCTSPGGPVYVIIEYAELGSLRNYLRRTRKLQTHILTKEELVCHYDEPKVSDVTPKDLLSFAWQICNGMHYLSDMKLVHRDLAARNVLLSSDKVCKVSDFGLTRDVYEDNAYLKRSKGRVPVKWMAPESLSDHIYTTKSDVWSFGILIWELVTLGATPYPGIAVQNLFHLLRQGYRMERPDNCSPDLYKIMRNCWDIDPEQRPTFLELSMRFAKLLEDKMEYINLSSNAIYNKGYFASPFNEEDEIDEGEITPESSETSPLNYLSRTTSYEKCDAREREINEEMEKIAENSQAYETPVKIPRIMKTPSNENPQEYTDMGGK</sequence>
<evidence type="ECO:0000256" key="3">
    <source>
        <dbReference type="PROSITE-ProRule" id="PRU10141"/>
    </source>
</evidence>
<keyword evidence="5" id="KW-0472">Membrane</keyword>
<proteinExistence type="predicted"/>
<dbReference type="InterPro" id="IPR017441">
    <property type="entry name" value="Protein_kinase_ATP_BS"/>
</dbReference>
<keyword evidence="5" id="KW-0812">Transmembrane</keyword>
<dbReference type="Proteomes" id="UP001153712">
    <property type="component" value="Chromosome 7"/>
</dbReference>
<evidence type="ECO:0000256" key="4">
    <source>
        <dbReference type="SAM" id="MobiDB-lite"/>
    </source>
</evidence>